<gene>
    <name evidence="1" type="ORF">KME07_04475</name>
</gene>
<evidence type="ECO:0000313" key="2">
    <source>
        <dbReference type="Proteomes" id="UP000707356"/>
    </source>
</evidence>
<proteinExistence type="predicted"/>
<dbReference type="GO" id="GO:0006355">
    <property type="term" value="P:regulation of DNA-templated transcription"/>
    <property type="evidence" value="ECO:0007669"/>
    <property type="project" value="InterPro"/>
</dbReference>
<sequence>MNRNRRQTKDDKITFRIQENYMKELRNRAEENGVTPHIFSRMLVQEALKRERENEILERLDLIEDRFDEIRSDMMQFIKEIFIGLGHVDEEDFQSNISGKS</sequence>
<reference evidence="1" key="2">
    <citation type="journal article" date="2022" name="Microbiol. Resour. Announc.">
        <title>Metagenome Sequencing to Explore Phylogenomics of Terrestrial Cyanobacteria.</title>
        <authorList>
            <person name="Ward R.D."/>
            <person name="Stajich J.E."/>
            <person name="Johansen J.R."/>
            <person name="Huntemann M."/>
            <person name="Clum A."/>
            <person name="Foster B."/>
            <person name="Foster B."/>
            <person name="Roux S."/>
            <person name="Palaniappan K."/>
            <person name="Varghese N."/>
            <person name="Mukherjee S."/>
            <person name="Reddy T.B.K."/>
            <person name="Daum C."/>
            <person name="Copeland A."/>
            <person name="Chen I.A."/>
            <person name="Ivanova N.N."/>
            <person name="Kyrpides N.C."/>
            <person name="Shapiro N."/>
            <person name="Eloe-Fadrosh E.A."/>
            <person name="Pietrasiak N."/>
        </authorList>
    </citation>
    <scope>NUCLEOTIDE SEQUENCE</scope>
    <source>
        <strain evidence="1">GSE-TBD4-15B</strain>
    </source>
</reference>
<dbReference type="AlphaFoldDB" id="A0A951P8Q5"/>
<evidence type="ECO:0000313" key="1">
    <source>
        <dbReference type="EMBL" id="MBW4464680.1"/>
    </source>
</evidence>
<name>A0A951P8Q5_9CYAN</name>
<organism evidence="1 2">
    <name type="scientific">Pegethrix bostrychoides GSE-TBD4-15B</name>
    <dbReference type="NCBI Taxonomy" id="2839662"/>
    <lineage>
        <taxon>Bacteria</taxon>
        <taxon>Bacillati</taxon>
        <taxon>Cyanobacteriota</taxon>
        <taxon>Cyanophyceae</taxon>
        <taxon>Oculatellales</taxon>
        <taxon>Oculatellaceae</taxon>
        <taxon>Pegethrix</taxon>
    </lineage>
</organism>
<comment type="caution">
    <text evidence="1">The sequence shown here is derived from an EMBL/GenBank/DDBJ whole genome shotgun (WGS) entry which is preliminary data.</text>
</comment>
<dbReference type="Proteomes" id="UP000707356">
    <property type="component" value="Unassembled WGS sequence"/>
</dbReference>
<reference evidence="1" key="1">
    <citation type="submission" date="2021-05" db="EMBL/GenBank/DDBJ databases">
        <authorList>
            <person name="Pietrasiak N."/>
            <person name="Ward R."/>
            <person name="Stajich J.E."/>
            <person name="Kurbessoian T."/>
        </authorList>
    </citation>
    <scope>NUCLEOTIDE SEQUENCE</scope>
    <source>
        <strain evidence="1">GSE-TBD4-15B</strain>
    </source>
</reference>
<accession>A0A951P8Q5</accession>
<protein>
    <submittedName>
        <fullName evidence="1">Uncharacterized protein</fullName>
    </submittedName>
</protein>
<dbReference type="SUPFAM" id="SSF47598">
    <property type="entry name" value="Ribbon-helix-helix"/>
    <property type="match status" value="1"/>
</dbReference>
<dbReference type="EMBL" id="JAHHHV010000018">
    <property type="protein sequence ID" value="MBW4464680.1"/>
    <property type="molecule type" value="Genomic_DNA"/>
</dbReference>
<dbReference type="InterPro" id="IPR010985">
    <property type="entry name" value="Ribbon_hlx_hlx"/>
</dbReference>